<dbReference type="PANTHER" id="PTHR33064">
    <property type="entry name" value="POL PROTEIN"/>
    <property type="match status" value="1"/>
</dbReference>
<dbReference type="Pfam" id="PF17919">
    <property type="entry name" value="RT_RNaseH_2"/>
    <property type="match status" value="1"/>
</dbReference>
<evidence type="ECO:0000259" key="1">
    <source>
        <dbReference type="Pfam" id="PF17919"/>
    </source>
</evidence>
<evidence type="ECO:0000313" key="3">
    <source>
        <dbReference type="Proteomes" id="UP000386466"/>
    </source>
</evidence>
<protein>
    <submittedName>
        <fullName evidence="2">Pol protein</fullName>
    </submittedName>
</protein>
<accession>A0A485N7F1</accession>
<organism evidence="2 3">
    <name type="scientific">Lynx pardinus</name>
    <name type="common">Iberian lynx</name>
    <name type="synonym">Felis pardina</name>
    <dbReference type="NCBI Taxonomy" id="191816"/>
    <lineage>
        <taxon>Eukaryota</taxon>
        <taxon>Metazoa</taxon>
        <taxon>Chordata</taxon>
        <taxon>Craniata</taxon>
        <taxon>Vertebrata</taxon>
        <taxon>Euteleostomi</taxon>
        <taxon>Mammalia</taxon>
        <taxon>Eutheria</taxon>
        <taxon>Laurasiatheria</taxon>
        <taxon>Carnivora</taxon>
        <taxon>Feliformia</taxon>
        <taxon>Felidae</taxon>
        <taxon>Felinae</taxon>
        <taxon>Lynx</taxon>
    </lineage>
</organism>
<keyword evidence="3" id="KW-1185">Reference proteome</keyword>
<dbReference type="Gene3D" id="3.10.20.370">
    <property type="match status" value="1"/>
</dbReference>
<feature type="domain" description="Reverse transcriptase/retrotransposon-derived protein RNase H-like" evidence="1">
    <location>
        <begin position="81"/>
        <end position="145"/>
    </location>
</feature>
<dbReference type="Proteomes" id="UP000386466">
    <property type="component" value="Unassembled WGS sequence"/>
</dbReference>
<dbReference type="EMBL" id="CAAGRJ010012530">
    <property type="protein sequence ID" value="VFV29310.1"/>
    <property type="molecule type" value="Genomic_DNA"/>
</dbReference>
<dbReference type="PANTHER" id="PTHR33064:SF29">
    <property type="entry name" value="PEPTIDASE A2 DOMAIN-CONTAINING PROTEIN-RELATED"/>
    <property type="match status" value="1"/>
</dbReference>
<dbReference type="Gene3D" id="3.30.70.270">
    <property type="match status" value="1"/>
</dbReference>
<dbReference type="InterPro" id="IPR051320">
    <property type="entry name" value="Viral_Replic_Matur_Polypro"/>
</dbReference>
<evidence type="ECO:0000313" key="2">
    <source>
        <dbReference type="EMBL" id="VFV29310.1"/>
    </source>
</evidence>
<dbReference type="AlphaFoldDB" id="A0A485N7F1"/>
<dbReference type="InterPro" id="IPR041577">
    <property type="entry name" value="RT_RNaseH_2"/>
</dbReference>
<dbReference type="InterPro" id="IPR043128">
    <property type="entry name" value="Rev_trsase/Diguanyl_cyclase"/>
</dbReference>
<proteinExistence type="predicted"/>
<dbReference type="InterPro" id="IPR043502">
    <property type="entry name" value="DNA/RNA_pol_sf"/>
</dbReference>
<dbReference type="SUPFAM" id="SSF56672">
    <property type="entry name" value="DNA/RNA polymerases"/>
    <property type="match status" value="1"/>
</dbReference>
<sequence>MAQICQWEVKYLDFKITQGKWKLEAERKQAVYAIPVLTTLQQVREFLGAAGLCRIQIPGFSELARLLYQALKGEERAPLFWGSNQEKAFKTIKTKLTEAPALELTDTSQDFNMFTHKRNGVALGILTQEVGPWQRPVAYLSKLIDSDVAGWPPC</sequence>
<reference evidence="2 3" key="1">
    <citation type="submission" date="2019-01" db="EMBL/GenBank/DDBJ databases">
        <authorList>
            <person name="Alioto T."/>
            <person name="Alioto T."/>
        </authorList>
    </citation>
    <scope>NUCLEOTIDE SEQUENCE [LARGE SCALE GENOMIC DNA]</scope>
</reference>
<name>A0A485N7F1_LYNPA</name>
<gene>
    <name evidence="2" type="ORF">LYPA_23C012345</name>
</gene>